<evidence type="ECO:0000313" key="3">
    <source>
        <dbReference type="WBParaSite" id="GPUH_0002571101-mRNA-1"/>
    </source>
</evidence>
<dbReference type="EMBL" id="UYRT01106266">
    <property type="protein sequence ID" value="VDN44513.1"/>
    <property type="molecule type" value="Genomic_DNA"/>
</dbReference>
<evidence type="ECO:0000313" key="1">
    <source>
        <dbReference type="EMBL" id="VDN44513.1"/>
    </source>
</evidence>
<gene>
    <name evidence="1" type="ORF">GPUH_LOCUS25681</name>
</gene>
<evidence type="ECO:0000313" key="2">
    <source>
        <dbReference type="Proteomes" id="UP000271098"/>
    </source>
</evidence>
<dbReference type="OrthoDB" id="10584769at2759"/>
<keyword evidence="2" id="KW-1185">Reference proteome</keyword>
<proteinExistence type="predicted"/>
<organism evidence="3">
    <name type="scientific">Gongylonema pulchrum</name>
    <dbReference type="NCBI Taxonomy" id="637853"/>
    <lineage>
        <taxon>Eukaryota</taxon>
        <taxon>Metazoa</taxon>
        <taxon>Ecdysozoa</taxon>
        <taxon>Nematoda</taxon>
        <taxon>Chromadorea</taxon>
        <taxon>Rhabditida</taxon>
        <taxon>Spirurina</taxon>
        <taxon>Spiruromorpha</taxon>
        <taxon>Spiruroidea</taxon>
        <taxon>Gongylonematidae</taxon>
        <taxon>Gongylonema</taxon>
    </lineage>
</organism>
<dbReference type="Proteomes" id="UP000271098">
    <property type="component" value="Unassembled WGS sequence"/>
</dbReference>
<dbReference type="WBParaSite" id="GPUH_0002571101-mRNA-1">
    <property type="protein sequence ID" value="GPUH_0002571101-mRNA-1"/>
    <property type="gene ID" value="GPUH_0002571101"/>
</dbReference>
<reference evidence="3" key="1">
    <citation type="submission" date="2016-06" db="UniProtKB">
        <authorList>
            <consortium name="WormBaseParasite"/>
        </authorList>
    </citation>
    <scope>IDENTIFICATION</scope>
</reference>
<accession>A0A183EXJ0</accession>
<dbReference type="AlphaFoldDB" id="A0A183EXJ0"/>
<name>A0A183EXJ0_9BILA</name>
<sequence length="100" mass="10723">MASEAAEDRLRRPPVIEFKLDEYAVGAFSQWGRIVADVENSGILKDIEVPPLSPAFLPSDVPLFDIPSSSGLTGILQRSSHSSFPPGCNLGGNAFSCFLD</sequence>
<protein>
    <submittedName>
        <fullName evidence="1 3">Uncharacterized protein</fullName>
    </submittedName>
</protein>
<reference evidence="1 2" key="2">
    <citation type="submission" date="2018-11" db="EMBL/GenBank/DDBJ databases">
        <authorList>
            <consortium name="Pathogen Informatics"/>
        </authorList>
    </citation>
    <scope>NUCLEOTIDE SEQUENCE [LARGE SCALE GENOMIC DNA]</scope>
</reference>